<evidence type="ECO:0000256" key="6">
    <source>
        <dbReference type="ARBA" id="ARBA00023055"/>
    </source>
</evidence>
<evidence type="ECO:0000256" key="7">
    <source>
        <dbReference type="ARBA" id="ARBA00023121"/>
    </source>
</evidence>
<organism evidence="14 15">
    <name type="scientific">Magnaporthiopsis poae (strain ATCC 64411 / 73-15)</name>
    <name type="common">Kentucky bluegrass fungus</name>
    <name type="synonym">Magnaporthe poae</name>
    <dbReference type="NCBI Taxonomy" id="644358"/>
    <lineage>
        <taxon>Eukaryota</taxon>
        <taxon>Fungi</taxon>
        <taxon>Dikarya</taxon>
        <taxon>Ascomycota</taxon>
        <taxon>Pezizomycotina</taxon>
        <taxon>Sordariomycetes</taxon>
        <taxon>Sordariomycetidae</taxon>
        <taxon>Magnaporthales</taxon>
        <taxon>Magnaporthaceae</taxon>
        <taxon>Magnaporthiopsis</taxon>
    </lineage>
</organism>
<evidence type="ECO:0000256" key="3">
    <source>
        <dbReference type="ARBA" id="ARBA00022452"/>
    </source>
</evidence>
<evidence type="ECO:0000256" key="4">
    <source>
        <dbReference type="ARBA" id="ARBA00022692"/>
    </source>
</evidence>
<feature type="domain" description="SMP-LTD" evidence="12">
    <location>
        <begin position="1"/>
        <end position="208"/>
    </location>
</feature>
<comment type="domain">
    <text evidence="10">Lacks alpha-helical transmembrane segments, suggesting that it resides in the membrane via beta-sheet conformations similar to those predicted for other outer membrane proteins and porin.</text>
</comment>
<keyword evidence="15" id="KW-1185">Reference proteome</keyword>
<reference evidence="15" key="1">
    <citation type="submission" date="2010-05" db="EMBL/GenBank/DDBJ databases">
        <title>The genome sequence of Magnaporthe poae strain ATCC 64411.</title>
        <authorList>
            <person name="Ma L.-J."/>
            <person name="Dead R."/>
            <person name="Young S."/>
            <person name="Zeng Q."/>
            <person name="Koehrsen M."/>
            <person name="Alvarado L."/>
            <person name="Berlin A."/>
            <person name="Chapman S.B."/>
            <person name="Chen Z."/>
            <person name="Freedman E."/>
            <person name="Gellesch M."/>
            <person name="Goldberg J."/>
            <person name="Griggs A."/>
            <person name="Gujja S."/>
            <person name="Heilman E.R."/>
            <person name="Heiman D."/>
            <person name="Hepburn T."/>
            <person name="Howarth C."/>
            <person name="Jen D."/>
            <person name="Larson L."/>
            <person name="Mehta T."/>
            <person name="Neiman D."/>
            <person name="Pearson M."/>
            <person name="Roberts A."/>
            <person name="Saif S."/>
            <person name="Shea T."/>
            <person name="Shenoy N."/>
            <person name="Sisk P."/>
            <person name="Stolte C."/>
            <person name="Sykes S."/>
            <person name="Walk T."/>
            <person name="White J."/>
            <person name="Yandava C."/>
            <person name="Haas B."/>
            <person name="Nusbaum C."/>
            <person name="Birren B."/>
        </authorList>
    </citation>
    <scope>NUCLEOTIDE SEQUENCE [LARGE SCALE GENOMIC DNA]</scope>
    <source>
        <strain evidence="15">ATCC 64411 / 73-15</strain>
    </source>
</reference>
<dbReference type="InterPro" id="IPR027536">
    <property type="entry name" value="MDM34"/>
</dbReference>
<evidence type="ECO:0000313" key="14">
    <source>
        <dbReference type="EnsemblFungi" id="MAPG_03008T0"/>
    </source>
</evidence>
<name>A0A0C4DSW5_MAGP6</name>
<feature type="region of interest" description="Disordered" evidence="11">
    <location>
        <begin position="324"/>
        <end position="508"/>
    </location>
</feature>
<evidence type="ECO:0000313" key="13">
    <source>
        <dbReference type="EMBL" id="KLU83959.1"/>
    </source>
</evidence>
<keyword evidence="6" id="KW-0445">Lipid transport</keyword>
<dbReference type="eggNOG" id="ENOG502QT3W">
    <property type="taxonomic scope" value="Eukaryota"/>
</dbReference>
<keyword evidence="3 10" id="KW-1134">Transmembrane beta strand</keyword>
<dbReference type="PANTHER" id="PTHR28185">
    <property type="entry name" value="MITOCHONDRIAL DISTRIBUTION AND MORPHOLOGY PROTEIN 34"/>
    <property type="match status" value="1"/>
</dbReference>
<dbReference type="PROSITE" id="PS51847">
    <property type="entry name" value="SMP"/>
    <property type="match status" value="1"/>
</dbReference>
<feature type="compositionally biased region" description="Basic residues" evidence="11">
    <location>
        <begin position="358"/>
        <end position="376"/>
    </location>
</feature>
<dbReference type="GO" id="GO:0015914">
    <property type="term" value="P:phospholipid transport"/>
    <property type="evidence" value="ECO:0007669"/>
    <property type="project" value="TreeGrafter"/>
</dbReference>
<dbReference type="PANTHER" id="PTHR28185:SF1">
    <property type="entry name" value="MITOCHONDRIAL DISTRIBUTION AND MORPHOLOGY PROTEIN 34"/>
    <property type="match status" value="1"/>
</dbReference>
<dbReference type="AlphaFoldDB" id="A0A0C4DSW5"/>
<dbReference type="EMBL" id="GL876967">
    <property type="protein sequence ID" value="KLU83959.1"/>
    <property type="molecule type" value="Genomic_DNA"/>
</dbReference>
<dbReference type="InterPro" id="IPR031468">
    <property type="entry name" value="SMP_LBD"/>
</dbReference>
<dbReference type="HAMAP" id="MF_03105">
    <property type="entry name" value="Mdm34"/>
    <property type="match status" value="1"/>
</dbReference>
<evidence type="ECO:0000313" key="15">
    <source>
        <dbReference type="Proteomes" id="UP000011715"/>
    </source>
</evidence>
<feature type="region of interest" description="Disordered" evidence="11">
    <location>
        <begin position="530"/>
        <end position="561"/>
    </location>
</feature>
<reference evidence="13" key="3">
    <citation type="submission" date="2011-03" db="EMBL/GenBank/DDBJ databases">
        <title>Annotation of Magnaporthe poae ATCC 64411.</title>
        <authorList>
            <person name="Ma L.-J."/>
            <person name="Dead R."/>
            <person name="Young S.K."/>
            <person name="Zeng Q."/>
            <person name="Gargeya S."/>
            <person name="Fitzgerald M."/>
            <person name="Haas B."/>
            <person name="Abouelleil A."/>
            <person name="Alvarado L."/>
            <person name="Arachchi H.M."/>
            <person name="Berlin A."/>
            <person name="Brown A."/>
            <person name="Chapman S.B."/>
            <person name="Chen Z."/>
            <person name="Dunbar C."/>
            <person name="Freedman E."/>
            <person name="Gearin G."/>
            <person name="Gellesch M."/>
            <person name="Goldberg J."/>
            <person name="Griggs A."/>
            <person name="Gujja S."/>
            <person name="Heiman D."/>
            <person name="Howarth C."/>
            <person name="Larson L."/>
            <person name="Lui A."/>
            <person name="MacDonald P.J.P."/>
            <person name="Mehta T."/>
            <person name="Montmayeur A."/>
            <person name="Murphy C."/>
            <person name="Neiman D."/>
            <person name="Pearson M."/>
            <person name="Priest M."/>
            <person name="Roberts A."/>
            <person name="Saif S."/>
            <person name="Shea T."/>
            <person name="Shenoy N."/>
            <person name="Sisk P."/>
            <person name="Stolte C."/>
            <person name="Sykes S."/>
            <person name="Yandava C."/>
            <person name="Wortman J."/>
            <person name="Nusbaum C."/>
            <person name="Birren B."/>
        </authorList>
    </citation>
    <scope>NUCLEOTIDE SEQUENCE</scope>
    <source>
        <strain evidence="13">ATCC 64411</strain>
    </source>
</reference>
<keyword evidence="5 10" id="KW-1000">Mitochondrion outer membrane</keyword>
<comment type="similarity">
    <text evidence="10">Belongs to the MDM34 family.</text>
</comment>
<protein>
    <recommendedName>
        <fullName evidence="10">Mitochondrial distribution and morphology protein 34</fullName>
    </recommendedName>
</protein>
<dbReference type="GO" id="GO:1990456">
    <property type="term" value="P:mitochondrion-endoplasmic reticulum membrane tethering"/>
    <property type="evidence" value="ECO:0007669"/>
    <property type="project" value="TreeGrafter"/>
</dbReference>
<dbReference type="GO" id="GO:0032865">
    <property type="term" value="C:ERMES complex"/>
    <property type="evidence" value="ECO:0007669"/>
    <property type="project" value="UniProtKB-UniRule"/>
</dbReference>
<feature type="region of interest" description="Disordered" evidence="11">
    <location>
        <begin position="206"/>
        <end position="227"/>
    </location>
</feature>
<gene>
    <name evidence="10" type="primary">MDM34</name>
    <name evidence="13" type="ORF">MAPG_03008</name>
</gene>
<keyword evidence="8 10" id="KW-0496">Mitochondrion</keyword>
<dbReference type="VEuPathDB" id="FungiDB:MAPG_03008"/>
<reference evidence="14" key="5">
    <citation type="submission" date="2015-06" db="UniProtKB">
        <authorList>
            <consortium name="EnsemblFungi"/>
        </authorList>
    </citation>
    <scope>IDENTIFICATION</scope>
    <source>
        <strain evidence="14">ATCC 64411</strain>
    </source>
</reference>
<evidence type="ECO:0000256" key="1">
    <source>
        <dbReference type="ARBA" id="ARBA00004370"/>
    </source>
</evidence>
<evidence type="ECO:0000256" key="5">
    <source>
        <dbReference type="ARBA" id="ARBA00022787"/>
    </source>
</evidence>
<keyword evidence="9 10" id="KW-0472">Membrane</keyword>
<keyword evidence="2" id="KW-0813">Transport</keyword>
<evidence type="ECO:0000256" key="9">
    <source>
        <dbReference type="ARBA" id="ARBA00023136"/>
    </source>
</evidence>
<dbReference type="OrthoDB" id="17927at2759"/>
<keyword evidence="7" id="KW-0446">Lipid-binding</keyword>
<dbReference type="OMA" id="VFRAWSG"/>
<dbReference type="GO" id="GO:0008289">
    <property type="term" value="F:lipid binding"/>
    <property type="evidence" value="ECO:0007669"/>
    <property type="project" value="UniProtKB-KW"/>
</dbReference>
<accession>A0A0C4DSW5</accession>
<dbReference type="EMBL" id="ADBL01000728">
    <property type="status" value="NOT_ANNOTATED_CDS"/>
    <property type="molecule type" value="Genomic_DNA"/>
</dbReference>
<comment type="function">
    <text evidence="10">Component of the ERMES/MDM complex, which serves as a molecular tether to connect the endoplasmic reticulum (ER) and mitochondria. Components of this complex are involved in the control of mitochondrial shape and protein biogenesis, and function in nonvesicular lipid trafficking between the ER and mitochondria. MDM34 is required for the interaction of the ER-resident membrane protein MMM1 and the outer mitochondrial membrane-resident beta-barrel protein MDM10.</text>
</comment>
<dbReference type="InterPro" id="IPR058825">
    <property type="entry name" value="MDM34_N"/>
</dbReference>
<dbReference type="Proteomes" id="UP000011715">
    <property type="component" value="Unassembled WGS sequence"/>
</dbReference>
<evidence type="ECO:0000256" key="8">
    <source>
        <dbReference type="ARBA" id="ARBA00023128"/>
    </source>
</evidence>
<keyword evidence="4 10" id="KW-0812">Transmembrane</keyword>
<dbReference type="CDD" id="cd21673">
    <property type="entry name" value="SMP_Mdm34"/>
    <property type="match status" value="1"/>
</dbReference>
<sequence>MAFNFNWSPLAADASFYQRARDLLTTALNKSPKPPIIVDDILVTEFNLGSVPPELEILEIGDLAEDRFRGIFKMCYSGDAFLTLKTRVQANPLNTSLHSKPSFTSPKPLAAASSLTIPLQITLSEIKLSAFIIVVFSKQKGLTLVFRNDPLESLKVSSTFDSIQFVRDYLQRTIEGKLRNLMMEELPAIIHKLSLQLWCPDQLPKDGDEKLDETDEGTVNPFASPPVDAVDANGNPVDPSDISNIAVNGGADLQSLFSQRSLSHLSSLINSHLTASLSTPPAPEVIFRAKAGPVDKVEGYSSPPPLAPSLVKSHSFHGSSTVYTFSDTSSQSNGQLPSRPSLVSMNSATTGLGLGSSRHAKPYANRKKKNRVVNLRRKTESEASGDMGETDDDTSSVQPPSSGYPASASIPEEPEQEPEDESVPDPSSWSRMHYGAGDDLSQLHQRVALDRDVFTEVPGTARVETTDPPMAEPEPTKENTIPVSSSEVKEKKSSKAGSEPLRARTNSESPSLILEQAWIMKMAGEIAKRAYDEKRRNPNFWDDREDLPPPAYEAQPRSTSS</sequence>
<feature type="compositionally biased region" description="Acidic residues" evidence="11">
    <location>
        <begin position="412"/>
        <end position="423"/>
    </location>
</feature>
<dbReference type="GO" id="GO:0007005">
    <property type="term" value="P:mitochondrion organization"/>
    <property type="evidence" value="ECO:0007669"/>
    <property type="project" value="InterPro"/>
</dbReference>
<comment type="subunit">
    <text evidence="10">Component of the ER-mitochondria encounter structure (ERMES) or MDM complex, composed of MMM1, MDM10, MDM12 and MDM34.</text>
</comment>
<evidence type="ECO:0000259" key="12">
    <source>
        <dbReference type="PROSITE" id="PS51847"/>
    </source>
</evidence>
<evidence type="ECO:0000256" key="2">
    <source>
        <dbReference type="ARBA" id="ARBA00022448"/>
    </source>
</evidence>
<feature type="compositionally biased region" description="Polar residues" evidence="11">
    <location>
        <begin position="324"/>
        <end position="350"/>
    </location>
</feature>
<evidence type="ECO:0000256" key="11">
    <source>
        <dbReference type="SAM" id="MobiDB-lite"/>
    </source>
</evidence>
<comment type="subcellular location">
    <subcellularLocation>
        <location evidence="1">Membrane</location>
    </subcellularLocation>
    <subcellularLocation>
        <location evidence="10">Mitochondrion outer membrane</location>
        <topology evidence="10">Multi-pass membrane protein</topology>
    </subcellularLocation>
    <text evidence="10">The ERMES/MDM complex localizes to a few discrete foci (around 10 per single cell), that represent mitochondria-endoplasmic reticulum junctions. These foci are often found next to mtDNA nucleoids.</text>
</comment>
<proteinExistence type="inferred from homology"/>
<dbReference type="STRING" id="644358.A0A0C4DSW5"/>
<dbReference type="Pfam" id="PF26545">
    <property type="entry name" value="Mdm34_N"/>
    <property type="match status" value="1"/>
</dbReference>
<dbReference type="EnsemblFungi" id="MAPG_03008T0">
    <property type="protein sequence ID" value="MAPG_03008T0"/>
    <property type="gene ID" value="MAPG_03008"/>
</dbReference>
<evidence type="ECO:0000256" key="10">
    <source>
        <dbReference type="HAMAP-Rule" id="MF_03105"/>
    </source>
</evidence>
<reference evidence="14" key="4">
    <citation type="journal article" date="2015" name="G3 (Bethesda)">
        <title>Genome sequences of three phytopathogenic species of the Magnaporthaceae family of fungi.</title>
        <authorList>
            <person name="Okagaki L.H."/>
            <person name="Nunes C.C."/>
            <person name="Sailsbery J."/>
            <person name="Clay B."/>
            <person name="Brown D."/>
            <person name="John T."/>
            <person name="Oh Y."/>
            <person name="Young N."/>
            <person name="Fitzgerald M."/>
            <person name="Haas B.J."/>
            <person name="Zeng Q."/>
            <person name="Young S."/>
            <person name="Adiconis X."/>
            <person name="Fan L."/>
            <person name="Levin J.Z."/>
            <person name="Mitchell T.K."/>
            <person name="Okubara P.A."/>
            <person name="Farman M.L."/>
            <person name="Kohn L.M."/>
            <person name="Birren B."/>
            <person name="Ma L.-J."/>
            <person name="Dean R.A."/>
        </authorList>
    </citation>
    <scope>NUCLEOTIDE SEQUENCE</scope>
    <source>
        <strain evidence="14">ATCC 64411 / 73-15</strain>
    </source>
</reference>
<reference evidence="13" key="2">
    <citation type="submission" date="2010-05" db="EMBL/GenBank/DDBJ databases">
        <title>The Genome Sequence of Magnaporthe poae strain ATCC 64411.</title>
        <authorList>
            <consortium name="The Broad Institute Genome Sequencing Platform"/>
            <consortium name="Broad Institute Genome Sequencing Center for Infectious Disease"/>
            <person name="Ma L.-J."/>
            <person name="Dead R."/>
            <person name="Young S."/>
            <person name="Zeng Q."/>
            <person name="Koehrsen M."/>
            <person name="Alvarado L."/>
            <person name="Berlin A."/>
            <person name="Chapman S.B."/>
            <person name="Chen Z."/>
            <person name="Freedman E."/>
            <person name="Gellesch M."/>
            <person name="Goldberg J."/>
            <person name="Griggs A."/>
            <person name="Gujja S."/>
            <person name="Heilman E.R."/>
            <person name="Heiman D."/>
            <person name="Hepburn T."/>
            <person name="Howarth C."/>
            <person name="Jen D."/>
            <person name="Larson L."/>
            <person name="Mehta T."/>
            <person name="Neiman D."/>
            <person name="Pearson M."/>
            <person name="Roberts A."/>
            <person name="Saif S."/>
            <person name="Shea T."/>
            <person name="Shenoy N."/>
            <person name="Sisk P."/>
            <person name="Stolte C."/>
            <person name="Sykes S."/>
            <person name="Walk T."/>
            <person name="White J."/>
            <person name="Yandava C."/>
            <person name="Haas B."/>
            <person name="Nusbaum C."/>
            <person name="Birren B."/>
        </authorList>
    </citation>
    <scope>NUCLEOTIDE SEQUENCE</scope>
    <source>
        <strain evidence="13">ATCC 64411</strain>
    </source>
</reference>